<evidence type="ECO:0000256" key="5">
    <source>
        <dbReference type="SAM" id="MobiDB-lite"/>
    </source>
</evidence>
<dbReference type="FunFam" id="3.30.1360.40:FF:000001">
    <property type="entry name" value="Ribosome-recycling factor"/>
    <property type="match status" value="1"/>
</dbReference>
<feature type="domain" description="Ribosome recycling factor" evidence="6">
    <location>
        <begin position="87"/>
        <end position="248"/>
    </location>
</feature>
<keyword evidence="3" id="KW-0963">Cytoplasm</keyword>
<protein>
    <submittedName>
        <fullName evidence="7">Ribosome-recycling factor</fullName>
    </submittedName>
</protein>
<evidence type="ECO:0000256" key="2">
    <source>
        <dbReference type="ARBA" id="ARBA00005912"/>
    </source>
</evidence>
<dbReference type="Proteomes" id="UP001431209">
    <property type="component" value="Unassembled WGS sequence"/>
</dbReference>
<dbReference type="GO" id="GO:0043023">
    <property type="term" value="F:ribosomal large subunit binding"/>
    <property type="evidence" value="ECO:0007669"/>
    <property type="project" value="TreeGrafter"/>
</dbReference>
<sequence length="251" mass="28618">MLRRSLSLGRTALKHTQINNQIAIGVSRYSIVTKTPFVVQNQSIQFRSYAKNKKQKEESSEKDDSDFDSDKLFKETRSNMEKYIDQFKKELSSINVGRTSPALIEDLVVTLPTGERRSIKQLGGVSVRNNKQLDVNVFDKSHTSAIVKAIKNADLGLNPQEMDMVIQVPIPKLTKEVRDNLVKNAKKQAEVTKENIRGVRRNSMNSLKKAKKSVSEDLVFKLEKQLQTIVDEHTKKIDKLFEDKEKEITSV</sequence>
<dbReference type="InterPro" id="IPR036191">
    <property type="entry name" value="RRF_sf"/>
</dbReference>
<evidence type="ECO:0000313" key="7">
    <source>
        <dbReference type="EMBL" id="KAL0491282.1"/>
    </source>
</evidence>
<dbReference type="EMBL" id="JAOPGA020001779">
    <property type="protein sequence ID" value="KAL0491282.1"/>
    <property type="molecule type" value="Genomic_DNA"/>
</dbReference>
<comment type="caution">
    <text evidence="7">The sequence shown here is derived from an EMBL/GenBank/DDBJ whole genome shotgun (WGS) entry which is preliminary data.</text>
</comment>
<name>A0AAW2ZN50_9EUKA</name>
<dbReference type="InterPro" id="IPR002661">
    <property type="entry name" value="Ribosome_recyc_fac"/>
</dbReference>
<keyword evidence="4" id="KW-0648">Protein biosynthesis</keyword>
<reference evidence="7 8" key="1">
    <citation type="submission" date="2024-03" db="EMBL/GenBank/DDBJ databases">
        <title>The Acrasis kona genome and developmental transcriptomes reveal deep origins of eukaryotic multicellular pathways.</title>
        <authorList>
            <person name="Sheikh S."/>
            <person name="Fu C.-J."/>
            <person name="Brown M.W."/>
            <person name="Baldauf S.L."/>
        </authorList>
    </citation>
    <scope>NUCLEOTIDE SEQUENCE [LARGE SCALE GENOMIC DNA]</scope>
    <source>
        <strain evidence="7 8">ATCC MYA-3509</strain>
    </source>
</reference>
<feature type="region of interest" description="Disordered" evidence="5">
    <location>
        <begin position="49"/>
        <end position="71"/>
    </location>
</feature>
<dbReference type="FunFam" id="1.10.132.20:FF:000001">
    <property type="entry name" value="Ribosome-recycling factor"/>
    <property type="match status" value="1"/>
</dbReference>
<evidence type="ECO:0000259" key="6">
    <source>
        <dbReference type="Pfam" id="PF01765"/>
    </source>
</evidence>
<dbReference type="GO" id="GO:0006412">
    <property type="term" value="P:translation"/>
    <property type="evidence" value="ECO:0007669"/>
    <property type="project" value="UniProtKB-KW"/>
</dbReference>
<dbReference type="Gene3D" id="1.10.132.20">
    <property type="entry name" value="Ribosome-recycling factor"/>
    <property type="match status" value="1"/>
</dbReference>
<accession>A0AAW2ZN50</accession>
<evidence type="ECO:0000256" key="4">
    <source>
        <dbReference type="ARBA" id="ARBA00022917"/>
    </source>
</evidence>
<evidence type="ECO:0000256" key="1">
    <source>
        <dbReference type="ARBA" id="ARBA00004496"/>
    </source>
</evidence>
<comment type="subcellular location">
    <subcellularLocation>
        <location evidence="1">Cytoplasm</location>
    </subcellularLocation>
</comment>
<comment type="similarity">
    <text evidence="2">Belongs to the RRF family.</text>
</comment>
<dbReference type="Gene3D" id="3.30.1360.40">
    <property type="match status" value="1"/>
</dbReference>
<proteinExistence type="inferred from homology"/>
<dbReference type="PANTHER" id="PTHR20982:SF3">
    <property type="entry name" value="MITOCHONDRIAL RIBOSOME RECYCLING FACTOR PSEUDO 1"/>
    <property type="match status" value="1"/>
</dbReference>
<evidence type="ECO:0000256" key="3">
    <source>
        <dbReference type="ARBA" id="ARBA00022490"/>
    </source>
</evidence>
<dbReference type="Pfam" id="PF01765">
    <property type="entry name" value="RRF"/>
    <property type="match status" value="1"/>
</dbReference>
<evidence type="ECO:0000313" key="8">
    <source>
        <dbReference type="Proteomes" id="UP001431209"/>
    </source>
</evidence>
<keyword evidence="8" id="KW-1185">Reference proteome</keyword>
<dbReference type="InterPro" id="IPR023584">
    <property type="entry name" value="Ribosome_recyc_fac_dom"/>
</dbReference>
<dbReference type="PANTHER" id="PTHR20982">
    <property type="entry name" value="RIBOSOME RECYCLING FACTOR"/>
    <property type="match status" value="1"/>
</dbReference>
<dbReference type="SUPFAM" id="SSF55194">
    <property type="entry name" value="Ribosome recycling factor, RRF"/>
    <property type="match status" value="1"/>
</dbReference>
<organism evidence="7 8">
    <name type="scientific">Acrasis kona</name>
    <dbReference type="NCBI Taxonomy" id="1008807"/>
    <lineage>
        <taxon>Eukaryota</taxon>
        <taxon>Discoba</taxon>
        <taxon>Heterolobosea</taxon>
        <taxon>Tetramitia</taxon>
        <taxon>Eutetramitia</taxon>
        <taxon>Acrasidae</taxon>
        <taxon>Acrasis</taxon>
    </lineage>
</organism>
<dbReference type="GO" id="GO:0005739">
    <property type="term" value="C:mitochondrion"/>
    <property type="evidence" value="ECO:0007669"/>
    <property type="project" value="TreeGrafter"/>
</dbReference>
<gene>
    <name evidence="7" type="ORF">AKO1_009948</name>
</gene>
<dbReference type="AlphaFoldDB" id="A0AAW2ZN50"/>